<evidence type="ECO:0000313" key="2">
    <source>
        <dbReference type="EMBL" id="VDP18999.1"/>
    </source>
</evidence>
<name>A0A183GDD8_HELPZ</name>
<dbReference type="OrthoDB" id="5870303at2759"/>
<dbReference type="AlphaFoldDB" id="A0A183GDD8"/>
<proteinExistence type="predicted"/>
<accession>A0A3P8F4H5</accession>
<feature type="region of interest" description="Disordered" evidence="1">
    <location>
        <begin position="48"/>
        <end position="67"/>
    </location>
</feature>
<reference evidence="4" key="2">
    <citation type="submission" date="2019-09" db="UniProtKB">
        <authorList>
            <consortium name="WormBaseParasite"/>
        </authorList>
    </citation>
    <scope>IDENTIFICATION</scope>
</reference>
<gene>
    <name evidence="2" type="ORF">HPBE_LOCUS20252</name>
</gene>
<sequence length="67" mass="8050">MQTRSVNYRCMHLFNLPKVICDPFRQQFDYNRCMKFLFDCELISEWDEEKPSEKESVEEKAGEPEPG</sequence>
<protein>
    <submittedName>
        <fullName evidence="2 4">Uncharacterized protein</fullName>
    </submittedName>
</protein>
<dbReference type="EMBL" id="UZAH01031995">
    <property type="protein sequence ID" value="VDP18999.1"/>
    <property type="molecule type" value="Genomic_DNA"/>
</dbReference>
<evidence type="ECO:0000313" key="3">
    <source>
        <dbReference type="Proteomes" id="UP000050761"/>
    </source>
</evidence>
<evidence type="ECO:0000313" key="4">
    <source>
        <dbReference type="WBParaSite" id="HPBE_0002025301-mRNA-1"/>
    </source>
</evidence>
<accession>A0A183GDD8</accession>
<reference evidence="2 3" key="1">
    <citation type="submission" date="2018-11" db="EMBL/GenBank/DDBJ databases">
        <authorList>
            <consortium name="Pathogen Informatics"/>
        </authorList>
    </citation>
    <scope>NUCLEOTIDE SEQUENCE [LARGE SCALE GENOMIC DNA]</scope>
</reference>
<dbReference type="WBParaSite" id="HPBE_0002025301-mRNA-1">
    <property type="protein sequence ID" value="HPBE_0002025301-mRNA-1"/>
    <property type="gene ID" value="HPBE_0002025301"/>
</dbReference>
<evidence type="ECO:0000256" key="1">
    <source>
        <dbReference type="SAM" id="MobiDB-lite"/>
    </source>
</evidence>
<keyword evidence="3" id="KW-1185">Reference proteome</keyword>
<feature type="compositionally biased region" description="Basic and acidic residues" evidence="1">
    <location>
        <begin position="49"/>
        <end position="67"/>
    </location>
</feature>
<dbReference type="Proteomes" id="UP000050761">
    <property type="component" value="Unassembled WGS sequence"/>
</dbReference>
<organism evidence="3 4">
    <name type="scientific">Heligmosomoides polygyrus</name>
    <name type="common">Parasitic roundworm</name>
    <dbReference type="NCBI Taxonomy" id="6339"/>
    <lineage>
        <taxon>Eukaryota</taxon>
        <taxon>Metazoa</taxon>
        <taxon>Ecdysozoa</taxon>
        <taxon>Nematoda</taxon>
        <taxon>Chromadorea</taxon>
        <taxon>Rhabditida</taxon>
        <taxon>Rhabditina</taxon>
        <taxon>Rhabditomorpha</taxon>
        <taxon>Strongyloidea</taxon>
        <taxon>Heligmosomidae</taxon>
        <taxon>Heligmosomoides</taxon>
    </lineage>
</organism>